<proteinExistence type="predicted"/>
<feature type="region of interest" description="Disordered" evidence="1">
    <location>
        <begin position="223"/>
        <end position="253"/>
    </location>
</feature>
<feature type="compositionally biased region" description="Polar residues" evidence="1">
    <location>
        <begin position="58"/>
        <end position="83"/>
    </location>
</feature>
<dbReference type="EMBL" id="OX365916">
    <property type="protein sequence ID" value="CAI4060475.1"/>
    <property type="molecule type" value="Genomic_DNA"/>
</dbReference>
<feature type="compositionally biased region" description="Low complexity" evidence="1">
    <location>
        <begin position="422"/>
        <end position="466"/>
    </location>
</feature>
<feature type="region of interest" description="Disordered" evidence="1">
    <location>
        <begin position="272"/>
        <end position="292"/>
    </location>
</feature>
<feature type="compositionally biased region" description="Low complexity" evidence="1">
    <location>
        <begin position="195"/>
        <end position="206"/>
    </location>
</feature>
<feature type="region of interest" description="Disordered" evidence="1">
    <location>
        <begin position="175"/>
        <end position="208"/>
    </location>
</feature>
<name>A0AA35NPT0_SACUV</name>
<feature type="region of interest" description="Disordered" evidence="1">
    <location>
        <begin position="56"/>
        <end position="99"/>
    </location>
</feature>
<feature type="compositionally biased region" description="Low complexity" evidence="1">
    <location>
        <begin position="84"/>
        <end position="95"/>
    </location>
</feature>
<feature type="compositionally biased region" description="Polar residues" evidence="1">
    <location>
        <begin position="177"/>
        <end position="187"/>
    </location>
</feature>
<gene>
    <name evidence="2" type="primary">SUVC05G2450</name>
    <name evidence="2" type="ORF">SUVC_05G2450</name>
</gene>
<evidence type="ECO:0000313" key="2">
    <source>
        <dbReference type="EMBL" id="CAI4060475.1"/>
    </source>
</evidence>
<organism evidence="2 3">
    <name type="scientific">Saccharomyces uvarum</name>
    <name type="common">Yeast</name>
    <name type="synonym">Saccharomyces bayanus var. uvarum</name>
    <dbReference type="NCBI Taxonomy" id="230603"/>
    <lineage>
        <taxon>Eukaryota</taxon>
        <taxon>Fungi</taxon>
        <taxon>Dikarya</taxon>
        <taxon>Ascomycota</taxon>
        <taxon>Saccharomycotina</taxon>
        <taxon>Saccharomycetes</taxon>
        <taxon>Saccharomycetales</taxon>
        <taxon>Saccharomycetaceae</taxon>
        <taxon>Saccharomyces</taxon>
    </lineage>
</organism>
<accession>A0AA35NPT0</accession>
<evidence type="ECO:0000256" key="1">
    <source>
        <dbReference type="SAM" id="MobiDB-lite"/>
    </source>
</evidence>
<protein>
    <recommendedName>
        <fullName evidence="4">YER158C-like protein</fullName>
    </recommendedName>
</protein>
<feature type="compositionally biased region" description="Polar residues" evidence="1">
    <location>
        <begin position="228"/>
        <end position="243"/>
    </location>
</feature>
<reference evidence="2" key="1">
    <citation type="submission" date="2022-10" db="EMBL/GenBank/DDBJ databases">
        <authorList>
            <person name="Byrne P K."/>
        </authorList>
    </citation>
    <scope>NUCLEOTIDE SEQUENCE</scope>
    <source>
        <strain evidence="2">CBS7001</strain>
    </source>
</reference>
<feature type="region of interest" description="Disordered" evidence="1">
    <location>
        <begin position="421"/>
        <end position="466"/>
    </location>
</feature>
<dbReference type="Proteomes" id="UP001162090">
    <property type="component" value="Chromosome 5"/>
</dbReference>
<sequence>MIQQNSSSRRSLHGNDFHTLASSRRDFSNIPRAVDARSSSTIDLFYMPDAAVSKRHSTLVTPRTDNNIRVASMRPNNNRPNFASSSTSSLPSTRNRSSRYENINNNSAIDNNVHPQFNYRPHLSKRHSLMSIPERYTDNRYNLRSSPPTYTNPRIRKELTPFQLQRKQMKTAFQFPNGENFTPRNQNPKLPPSTLPHSSSTSSLPLMPAPSIPKSLSISNLPAVAPPTYQSPKKTTTAANSGDSKVEPESPKLIRSNSKKISHFFRKIWSSKSSNSTDSIDENVKTKQKRKNPERFVPEPITSLEQPVEIEKQSSFTVNNEVAFLPSIENSDLVNELAAFGDSNKIPIIPPPRSPNRPTLSDKRTTKLYYSNQDPSNEDVTPVENTSVFLRRLRDEWSTVYLNKLPLTASVPSSLSTAAEVPNSSFINSPPSSPAPSSSSSSSLVSRGPTQSISSSSPTPALSSMSSKSKNAAKSLRFANEIYVNETWSPVDYCRCDNSFLDNFSKVKSQDIANPSAFTGNNFSSTKNISNIEIKMEVNEFKRREMRVHQNSTRYTHYYL</sequence>
<evidence type="ECO:0000313" key="3">
    <source>
        <dbReference type="Proteomes" id="UP001162090"/>
    </source>
</evidence>
<dbReference type="AlphaFoldDB" id="A0AA35NPT0"/>
<evidence type="ECO:0008006" key="4">
    <source>
        <dbReference type="Google" id="ProtNLM"/>
    </source>
</evidence>